<sequence length="95" mass="10221">MRTHIDKRKKKTVGKGARKKKEGDYGHMASAAVVAPGTRPIKSPGKCARAKACSSHQKKTETLHNLPSAKPTPDDHKASFPRVLQAPPAAEPFAL</sequence>
<evidence type="ECO:0000313" key="2">
    <source>
        <dbReference type="EMBL" id="AGO84134.1"/>
    </source>
</evidence>
<gene>
    <name evidence="2" type="ORF">psal_cds_415</name>
</gene>
<feature type="region of interest" description="Disordered" evidence="1">
    <location>
        <begin position="1"/>
        <end position="27"/>
    </location>
</feature>
<evidence type="ECO:0000256" key="1">
    <source>
        <dbReference type="SAM" id="MobiDB-lite"/>
    </source>
</evidence>
<dbReference type="EMBL" id="KC977571">
    <property type="protein sequence ID" value="AGO84134.1"/>
    <property type="molecule type" value="Genomic_DNA"/>
</dbReference>
<feature type="compositionally biased region" description="Basic residues" evidence="1">
    <location>
        <begin position="1"/>
        <end position="20"/>
    </location>
</feature>
<dbReference type="KEGG" id="vg:16605921"/>
<name>S4VUC5_9VIRU</name>
<evidence type="ECO:0000313" key="3">
    <source>
        <dbReference type="Proteomes" id="UP000204584"/>
    </source>
</evidence>
<keyword evidence="3" id="KW-1185">Reference proteome</keyword>
<proteinExistence type="predicted"/>
<dbReference type="RefSeq" id="YP_008437203.1">
    <property type="nucleotide sequence ID" value="NC_022098.1"/>
</dbReference>
<dbReference type="Proteomes" id="UP000204584">
    <property type="component" value="Segment"/>
</dbReference>
<organism evidence="2 3">
    <name type="scientific">Pandoravirus salinus</name>
    <dbReference type="NCBI Taxonomy" id="1349410"/>
    <lineage>
        <taxon>Viruses</taxon>
        <taxon>Pandoravirus</taxon>
    </lineage>
</organism>
<protein>
    <submittedName>
        <fullName evidence="2">Uncharacterized protein</fullName>
    </submittedName>
</protein>
<reference evidence="2 3" key="1">
    <citation type="journal article" date="2013" name="Science">
        <title>Pandoraviruses: amoeba viruses with genomes up to 2.5 Mb reaching that of parasitic eukaryotes.</title>
        <authorList>
            <person name="Philippe N."/>
            <person name="Legendre M."/>
            <person name="Doutre G."/>
            <person name="Coute Y."/>
            <person name="Poirot O."/>
            <person name="Lescot M."/>
            <person name="Arslan D."/>
            <person name="Seltzer V."/>
            <person name="Bertaux L."/>
            <person name="Bruley C."/>
            <person name="Garin J."/>
            <person name="Claverie J.M."/>
            <person name="Abergel C."/>
        </authorList>
    </citation>
    <scope>NUCLEOTIDE SEQUENCE [LARGE SCALE GENOMIC DNA]</scope>
</reference>
<dbReference type="GeneID" id="16605921"/>
<feature type="region of interest" description="Disordered" evidence="1">
    <location>
        <begin position="54"/>
        <end position="80"/>
    </location>
</feature>
<accession>S4VUC5</accession>